<organism evidence="1 2">
    <name type="scientific">Coemansia guatemalensis</name>
    <dbReference type="NCBI Taxonomy" id="2761395"/>
    <lineage>
        <taxon>Eukaryota</taxon>
        <taxon>Fungi</taxon>
        <taxon>Fungi incertae sedis</taxon>
        <taxon>Zoopagomycota</taxon>
        <taxon>Kickxellomycotina</taxon>
        <taxon>Kickxellomycetes</taxon>
        <taxon>Kickxellales</taxon>
        <taxon>Kickxellaceae</taxon>
        <taxon>Coemansia</taxon>
    </lineage>
</organism>
<reference evidence="1" key="1">
    <citation type="submission" date="2022-07" db="EMBL/GenBank/DDBJ databases">
        <title>Phylogenomic reconstructions and comparative analyses of Kickxellomycotina fungi.</title>
        <authorList>
            <person name="Reynolds N.K."/>
            <person name="Stajich J.E."/>
            <person name="Barry K."/>
            <person name="Grigoriev I.V."/>
            <person name="Crous P."/>
            <person name="Smith M.E."/>
        </authorList>
    </citation>
    <scope>NUCLEOTIDE SEQUENCE</scope>
    <source>
        <strain evidence="1">NRRL 1565</strain>
    </source>
</reference>
<dbReference type="PANTHER" id="PTHR34144:SF7">
    <property type="entry name" value="EXPORT PROTEIN (CAP59), PUTATIVE (AFU_ORTHOLOGUE AFUA_7G05020)-RELATED"/>
    <property type="match status" value="1"/>
</dbReference>
<dbReference type="Proteomes" id="UP001140094">
    <property type="component" value="Unassembled WGS sequence"/>
</dbReference>
<comment type="caution">
    <text evidence="1">The sequence shown here is derived from an EMBL/GenBank/DDBJ whole genome shotgun (WGS) entry which is preliminary data.</text>
</comment>
<evidence type="ECO:0000313" key="2">
    <source>
        <dbReference type="Proteomes" id="UP001140094"/>
    </source>
</evidence>
<proteinExistence type="predicted"/>
<dbReference type="AlphaFoldDB" id="A0A9W8HUT6"/>
<accession>A0A9W8HUT6</accession>
<dbReference type="Pfam" id="PF11735">
    <property type="entry name" value="CAP59_mtransfer"/>
    <property type="match status" value="1"/>
</dbReference>
<dbReference type="PANTHER" id="PTHR34144">
    <property type="entry name" value="CHROMOSOME 8, WHOLE GENOME SHOTGUN SEQUENCE"/>
    <property type="match status" value="1"/>
</dbReference>
<keyword evidence="2" id="KW-1185">Reference proteome</keyword>
<sequence>PRPQVYHRIEYMADLRNRALEPLYRNATNYRRVLFLNDVFFCLPDLLELVHQSFTYQAHLTCAEDFETRHGILEFYDTWVSRDLLGRAFKSRYQNIADDGGALIGQLHNRPFQVQCCWNGAAVLDANAFRGANALRFRRSAPGECSASECSLLCNDLWQAGYQRALVVPRVKVTYNIETRDLLRRPSNFPRDVPFHDPDPAKKVFKPGPATVYCNPLNSEGVSVPDGPASYIDLHTSTPRD</sequence>
<protein>
    <recommendedName>
        <fullName evidence="3">Glycosyltransferase family 69 protein</fullName>
    </recommendedName>
</protein>
<dbReference type="EMBL" id="JANBUO010002763">
    <property type="protein sequence ID" value="KAJ2793801.1"/>
    <property type="molecule type" value="Genomic_DNA"/>
</dbReference>
<gene>
    <name evidence="1" type="ORF">H4R20_006430</name>
</gene>
<dbReference type="OrthoDB" id="262547at2759"/>
<name>A0A9W8HUT6_9FUNG</name>
<dbReference type="InterPro" id="IPR021047">
    <property type="entry name" value="Mannosyltransferase_CMT1"/>
</dbReference>
<evidence type="ECO:0008006" key="3">
    <source>
        <dbReference type="Google" id="ProtNLM"/>
    </source>
</evidence>
<feature type="non-terminal residue" evidence="1">
    <location>
        <position position="1"/>
    </location>
</feature>
<evidence type="ECO:0000313" key="1">
    <source>
        <dbReference type="EMBL" id="KAJ2793801.1"/>
    </source>
</evidence>